<evidence type="ECO:0000313" key="3">
    <source>
        <dbReference type="Proteomes" id="UP001221413"/>
    </source>
</evidence>
<feature type="compositionally biased region" description="Polar residues" evidence="1">
    <location>
        <begin position="33"/>
        <end position="46"/>
    </location>
</feature>
<organism evidence="2 3">
    <name type="scientific">Drechslerella dactyloides</name>
    <name type="common">Nematode-trapping fungus</name>
    <name type="synonym">Arthrobotrys dactyloides</name>
    <dbReference type="NCBI Taxonomy" id="74499"/>
    <lineage>
        <taxon>Eukaryota</taxon>
        <taxon>Fungi</taxon>
        <taxon>Dikarya</taxon>
        <taxon>Ascomycota</taxon>
        <taxon>Pezizomycotina</taxon>
        <taxon>Orbiliomycetes</taxon>
        <taxon>Orbiliales</taxon>
        <taxon>Orbiliaceae</taxon>
        <taxon>Drechslerella</taxon>
    </lineage>
</organism>
<evidence type="ECO:0000313" key="2">
    <source>
        <dbReference type="EMBL" id="KAJ6258034.1"/>
    </source>
</evidence>
<dbReference type="Proteomes" id="UP001221413">
    <property type="component" value="Unassembled WGS sequence"/>
</dbReference>
<dbReference type="AlphaFoldDB" id="A0AAD6IU19"/>
<dbReference type="EMBL" id="JAQGDS010000009">
    <property type="protein sequence ID" value="KAJ6258034.1"/>
    <property type="molecule type" value="Genomic_DNA"/>
</dbReference>
<name>A0AAD6IU19_DREDA</name>
<protein>
    <submittedName>
        <fullName evidence="2">Uncharacterized protein</fullName>
    </submittedName>
</protein>
<sequence length="81" mass="9051">MRVGRLPKFLDPTPDPRLPTRHTALSRAERSHSTSSLGRSRQPTQYSDQIVCDAGRHLFTMSIGYSVQVCVPLKLAGIEMQ</sequence>
<feature type="region of interest" description="Disordered" evidence="1">
    <location>
        <begin position="1"/>
        <end position="46"/>
    </location>
</feature>
<gene>
    <name evidence="2" type="ORF">Dda_6946</name>
</gene>
<proteinExistence type="predicted"/>
<comment type="caution">
    <text evidence="2">The sequence shown here is derived from an EMBL/GenBank/DDBJ whole genome shotgun (WGS) entry which is preliminary data.</text>
</comment>
<keyword evidence="3" id="KW-1185">Reference proteome</keyword>
<reference evidence="2" key="1">
    <citation type="submission" date="2023-01" db="EMBL/GenBank/DDBJ databases">
        <title>The chitinases involved in constricting ring structure development in the nematode-trapping fungus Drechslerella dactyloides.</title>
        <authorList>
            <person name="Wang R."/>
            <person name="Zhang L."/>
            <person name="Tang P."/>
            <person name="Li S."/>
            <person name="Liang L."/>
        </authorList>
    </citation>
    <scope>NUCLEOTIDE SEQUENCE</scope>
    <source>
        <strain evidence="2">YMF1.00031</strain>
    </source>
</reference>
<evidence type="ECO:0000256" key="1">
    <source>
        <dbReference type="SAM" id="MobiDB-lite"/>
    </source>
</evidence>
<accession>A0AAD6IU19</accession>